<dbReference type="InterPro" id="IPR012677">
    <property type="entry name" value="Nucleotide-bd_a/b_plait_sf"/>
</dbReference>
<gene>
    <name evidence="7" type="ORF">CTI12_AA014820</name>
</gene>
<keyword evidence="7" id="KW-0808">Transferase</keyword>
<feature type="region of interest" description="Disordered" evidence="5">
    <location>
        <begin position="24"/>
        <end position="44"/>
    </location>
</feature>
<evidence type="ECO:0000256" key="3">
    <source>
        <dbReference type="ARBA" id="ARBA00023187"/>
    </source>
</evidence>
<dbReference type="GO" id="GO:0005681">
    <property type="term" value="C:spliceosomal complex"/>
    <property type="evidence" value="ECO:0007669"/>
    <property type="project" value="UniProtKB-KW"/>
</dbReference>
<name>A0A2U1QL95_ARTAN</name>
<evidence type="ECO:0000259" key="6">
    <source>
        <dbReference type="PROSITE" id="PS50102"/>
    </source>
</evidence>
<keyword evidence="7" id="KW-0695">RNA-directed DNA polymerase</keyword>
<keyword evidence="1" id="KW-0507">mRNA processing</keyword>
<feature type="domain" description="RRM" evidence="6">
    <location>
        <begin position="60"/>
        <end position="137"/>
    </location>
</feature>
<keyword evidence="7" id="KW-0548">Nucleotidyltransferase</keyword>
<dbReference type="InterPro" id="IPR000504">
    <property type="entry name" value="RRM_dom"/>
</dbReference>
<sequence>MNVGEGNLARGRIYKKTFSLSRSMERENAHSTNHQHQEDSGWTTVNRRRRKEANQRNNMTSFYFTNIPPGCNETELWKIFIKYGSVSDVYLAKKMSVNGKTFGFVRFLNVINTKSLETSLNSVIIGKYRLEINIARYQHTNTKPPQHNNPNNSTRYAPPPPSPSVPNNAKPPQPPLKHNQTQKQPSYANILNSKQNFHPPPPKPIIIHSCPELCTRLSHSLIGELENMDTLPNLHNILEEIHLNNIRIKYLGGSHILLELPPEISIDMVSSHPTLLPCFKTLNPWNNKFQLNKRLVWLSIEGLPPHAWHEAAFTRIAEIYGFGKFKVNVMKSFPSRSHNQTKQMMTKQRGGWIRNEILSKEGSPRSSEFDNIRQPPYHSPECSKILLTSESQKDTTGSSTSGKSHEVQKNIPAPNIPFDEKSPLELQTTEMEKTGTVDLDTDGAYVTPREQRYDPTLTLSPLESSCNTTIVPNTPSKIPDCEPNTPLIPPAQNPPTFTLPIRHSPSIIRYQRKQTRPQKPCTNPFVSSQTNTPATLLPKVKTTKKPIKFISLKLINPMNGIKHPTRKKCNARLINAITTNAFDTNFEVTKTVDVGSTLGYNMSKSCKDDESFIQSLWGNDNYDFAIQKSDGNSGGIIAIWDNSMFCKSKVINGEDGFLAIYGDWKKLGCDCLLIVVYAPQDNTNKQNLWLRLTDLILSFHSMFIVLGDFNEVRFESERLGSKFCKLGARPINGDDSVGTHRLGLGSCTSLVTCFQMSISNHSS</sequence>
<accession>A0A2U1QL95</accession>
<dbReference type="Gene3D" id="3.60.10.10">
    <property type="entry name" value="Endonuclease/exonuclease/phosphatase"/>
    <property type="match status" value="1"/>
</dbReference>
<keyword evidence="8" id="KW-1185">Reference proteome</keyword>
<protein>
    <submittedName>
        <fullName evidence="7">RNA-directed DNA polymerase, eukaryota</fullName>
    </submittedName>
</protein>
<dbReference type="AlphaFoldDB" id="A0A2U1QL95"/>
<proteinExistence type="predicted"/>
<feature type="region of interest" description="Disordered" evidence="5">
    <location>
        <begin position="140"/>
        <end position="184"/>
    </location>
</feature>
<dbReference type="SMART" id="SM00360">
    <property type="entry name" value="RRM"/>
    <property type="match status" value="1"/>
</dbReference>
<dbReference type="EMBL" id="PKPP01000050">
    <property type="protein sequence ID" value="PWA98762.1"/>
    <property type="molecule type" value="Genomic_DNA"/>
</dbReference>
<feature type="compositionally biased region" description="Pro residues" evidence="5">
    <location>
        <begin position="157"/>
        <end position="175"/>
    </location>
</feature>
<dbReference type="InterPro" id="IPR050907">
    <property type="entry name" value="SRSF"/>
</dbReference>
<evidence type="ECO:0000256" key="1">
    <source>
        <dbReference type="ARBA" id="ARBA00022664"/>
    </source>
</evidence>
<feature type="compositionally biased region" description="Basic and acidic residues" evidence="5">
    <location>
        <begin position="359"/>
        <end position="371"/>
    </location>
</feature>
<organism evidence="7 8">
    <name type="scientific">Artemisia annua</name>
    <name type="common">Sweet wormwood</name>
    <dbReference type="NCBI Taxonomy" id="35608"/>
    <lineage>
        <taxon>Eukaryota</taxon>
        <taxon>Viridiplantae</taxon>
        <taxon>Streptophyta</taxon>
        <taxon>Embryophyta</taxon>
        <taxon>Tracheophyta</taxon>
        <taxon>Spermatophyta</taxon>
        <taxon>Magnoliopsida</taxon>
        <taxon>eudicotyledons</taxon>
        <taxon>Gunneridae</taxon>
        <taxon>Pentapetalae</taxon>
        <taxon>asterids</taxon>
        <taxon>campanulids</taxon>
        <taxon>Asterales</taxon>
        <taxon>Asteraceae</taxon>
        <taxon>Asteroideae</taxon>
        <taxon>Anthemideae</taxon>
        <taxon>Artemisiinae</taxon>
        <taxon>Artemisia</taxon>
    </lineage>
</organism>
<dbReference type="InterPro" id="IPR035979">
    <property type="entry name" value="RBD_domain_sf"/>
</dbReference>
<dbReference type="GO" id="GO:0006397">
    <property type="term" value="P:mRNA processing"/>
    <property type="evidence" value="ECO:0007669"/>
    <property type="project" value="UniProtKB-KW"/>
</dbReference>
<keyword evidence="3" id="KW-0508">mRNA splicing</keyword>
<reference evidence="7 8" key="1">
    <citation type="journal article" date="2018" name="Mol. Plant">
        <title>The genome of Artemisia annua provides insight into the evolution of Asteraceae family and artemisinin biosynthesis.</title>
        <authorList>
            <person name="Shen Q."/>
            <person name="Zhang L."/>
            <person name="Liao Z."/>
            <person name="Wang S."/>
            <person name="Yan T."/>
            <person name="Shi P."/>
            <person name="Liu M."/>
            <person name="Fu X."/>
            <person name="Pan Q."/>
            <person name="Wang Y."/>
            <person name="Lv Z."/>
            <person name="Lu X."/>
            <person name="Zhang F."/>
            <person name="Jiang W."/>
            <person name="Ma Y."/>
            <person name="Chen M."/>
            <person name="Hao X."/>
            <person name="Li L."/>
            <person name="Tang Y."/>
            <person name="Lv G."/>
            <person name="Zhou Y."/>
            <person name="Sun X."/>
            <person name="Brodelius P.E."/>
            <person name="Rose J.K.C."/>
            <person name="Tang K."/>
        </authorList>
    </citation>
    <scope>NUCLEOTIDE SEQUENCE [LARGE SCALE GENOMIC DNA]</scope>
    <source>
        <strain evidence="8">cv. Huhao1</strain>
        <tissue evidence="7">Leaf</tissue>
    </source>
</reference>
<dbReference type="GO" id="GO:0003723">
    <property type="term" value="F:RNA binding"/>
    <property type="evidence" value="ECO:0007669"/>
    <property type="project" value="UniProtKB-UniRule"/>
</dbReference>
<dbReference type="GO" id="GO:0003964">
    <property type="term" value="F:RNA-directed DNA polymerase activity"/>
    <property type="evidence" value="ECO:0007669"/>
    <property type="project" value="UniProtKB-KW"/>
</dbReference>
<comment type="caution">
    <text evidence="7">The sequence shown here is derived from an EMBL/GenBank/DDBJ whole genome shotgun (WGS) entry which is preliminary data.</text>
</comment>
<evidence type="ECO:0000256" key="2">
    <source>
        <dbReference type="ARBA" id="ARBA00022728"/>
    </source>
</evidence>
<dbReference type="SUPFAM" id="SSF54928">
    <property type="entry name" value="RNA-binding domain, RBD"/>
    <property type="match status" value="1"/>
</dbReference>
<dbReference type="PROSITE" id="PS50102">
    <property type="entry name" value="RRM"/>
    <property type="match status" value="1"/>
</dbReference>
<feature type="compositionally biased region" description="Basic and acidic residues" evidence="5">
    <location>
        <begin position="24"/>
        <end position="39"/>
    </location>
</feature>
<evidence type="ECO:0000256" key="5">
    <source>
        <dbReference type="SAM" id="MobiDB-lite"/>
    </source>
</evidence>
<dbReference type="STRING" id="35608.A0A2U1QL95"/>
<dbReference type="InterPro" id="IPR036691">
    <property type="entry name" value="Endo/exonu/phosph_ase_sf"/>
</dbReference>
<dbReference type="CDD" id="cd00590">
    <property type="entry name" value="RRM_SF"/>
    <property type="match status" value="1"/>
</dbReference>
<evidence type="ECO:0000313" key="7">
    <source>
        <dbReference type="EMBL" id="PWA98762.1"/>
    </source>
</evidence>
<feature type="region of interest" description="Disordered" evidence="5">
    <location>
        <begin position="359"/>
        <end position="421"/>
    </location>
</feature>
<feature type="compositionally biased region" description="Polar residues" evidence="5">
    <location>
        <begin position="140"/>
        <end position="155"/>
    </location>
</feature>
<dbReference type="Gene3D" id="3.30.70.330">
    <property type="match status" value="1"/>
</dbReference>
<dbReference type="Pfam" id="PF00076">
    <property type="entry name" value="RRM_1"/>
    <property type="match status" value="1"/>
</dbReference>
<evidence type="ECO:0000313" key="8">
    <source>
        <dbReference type="Proteomes" id="UP000245207"/>
    </source>
</evidence>
<dbReference type="SUPFAM" id="SSF56219">
    <property type="entry name" value="DNase I-like"/>
    <property type="match status" value="1"/>
</dbReference>
<keyword evidence="4" id="KW-0694">RNA-binding</keyword>
<evidence type="ECO:0000256" key="4">
    <source>
        <dbReference type="PROSITE-ProRule" id="PRU00176"/>
    </source>
</evidence>
<keyword evidence="2" id="KW-0747">Spliceosome</keyword>
<dbReference type="GO" id="GO:0008380">
    <property type="term" value="P:RNA splicing"/>
    <property type="evidence" value="ECO:0007669"/>
    <property type="project" value="UniProtKB-KW"/>
</dbReference>
<dbReference type="PANTHER" id="PTHR23147">
    <property type="entry name" value="SERINE/ARGININE RICH SPLICING FACTOR"/>
    <property type="match status" value="1"/>
</dbReference>
<dbReference type="Proteomes" id="UP000245207">
    <property type="component" value="Unassembled WGS sequence"/>
</dbReference>